<keyword evidence="1" id="KW-0472">Membrane</keyword>
<keyword evidence="3" id="KW-1185">Reference proteome</keyword>
<dbReference type="Proteomes" id="UP000019442">
    <property type="component" value="Chromosome"/>
</dbReference>
<dbReference type="OrthoDB" id="5793200at2"/>
<sequence>MSTGKTTIASSARRRGGPASPWLYPVALILIFSGLVGLLPSAILGEGLLEWVLIAVVVLALATNLIFARVPQVTPERTLWDFVVIALVAVLLTSFYWFRVALGVSGWDVIGLKIVMGLAWWLPAVAFAVLYRHPGERWLEQGRGRFLARVSVAVVASLAGLPTQSVLKEQHALHVEHAGLPQAVEELAARTLPDGATMRFELEGRVLTLHVGWPERGAGGSYRQLAMLINLAGDAGRMQPGGADRLVRRVNVDRVNLEVRRGDQILATMDWPQAGLQRGAQALEIDYDAAGLSRLPDQADLDDLLRSLPPHVRTGELCSRALDEQVWIGRCNEIPSPVTAQEFRALKLDWRGANILIRELSRVFPAISGFRLELAGYELDVPPPAAADWVDARKWLPVPDGTARLWVSDDPDGQPPEAESTAAPVNVVWRDGHWGPGHNHVELWPWQVGELSAAGLRIYLLELSPEGGLRLFLEPIDPRSGVPNAVTLMPGESIDWEDIHLRHLGW</sequence>
<protein>
    <submittedName>
        <fullName evidence="2">Uncharacterized protein</fullName>
    </submittedName>
</protein>
<organism evidence="2 3">
    <name type="scientific">Ectothiorhodospira haloalkaliphila</name>
    <dbReference type="NCBI Taxonomy" id="421628"/>
    <lineage>
        <taxon>Bacteria</taxon>
        <taxon>Pseudomonadati</taxon>
        <taxon>Pseudomonadota</taxon>
        <taxon>Gammaproteobacteria</taxon>
        <taxon>Chromatiales</taxon>
        <taxon>Ectothiorhodospiraceae</taxon>
        <taxon>Ectothiorhodospira</taxon>
    </lineage>
</organism>
<dbReference type="HOGENOM" id="CLU_554258_0_0_6"/>
<feature type="transmembrane region" description="Helical" evidence="1">
    <location>
        <begin position="21"/>
        <end position="42"/>
    </location>
</feature>
<proteinExistence type="predicted"/>
<gene>
    <name evidence="2" type="ORF">M911_16180</name>
</gene>
<accession>W8KKT6</accession>
<feature type="transmembrane region" description="Helical" evidence="1">
    <location>
        <begin position="110"/>
        <end position="131"/>
    </location>
</feature>
<dbReference type="AlphaFoldDB" id="W8KKT6"/>
<feature type="transmembrane region" description="Helical" evidence="1">
    <location>
        <begin position="48"/>
        <end position="67"/>
    </location>
</feature>
<reference evidence="3" key="2">
    <citation type="submission" date="2014-02" db="EMBL/GenBank/DDBJ databases">
        <title>Draft Genome Sequence of extremely halophilic bacteria Halorhodospira halochloris.</title>
        <authorList>
            <person name="Singh K.S."/>
        </authorList>
    </citation>
    <scope>NUCLEOTIDE SEQUENCE [LARGE SCALE GENOMIC DNA]</scope>
    <source>
        <strain evidence="3">A</strain>
    </source>
</reference>
<dbReference type="KEGG" id="hhc:M911_16180"/>
<dbReference type="EMBL" id="CP007268">
    <property type="protein sequence ID" value="AHK80419.1"/>
    <property type="molecule type" value="Genomic_DNA"/>
</dbReference>
<keyword evidence="1" id="KW-0812">Transmembrane</keyword>
<reference evidence="2 3" key="1">
    <citation type="journal article" date="2014" name="J Genomics">
        <title>Draft Genome Sequence of the Extremely Halophilic Phototrophic Purple Sulfur Bacterium Halorhodospira halochloris.</title>
        <authorList>
            <person name="Singh K.S."/>
            <person name="Kirksey J."/>
            <person name="Hoff W.D."/>
            <person name="Deole R."/>
        </authorList>
    </citation>
    <scope>NUCLEOTIDE SEQUENCE [LARGE SCALE GENOMIC DNA]</scope>
    <source>
        <strain evidence="2 3">A</strain>
    </source>
</reference>
<feature type="transmembrane region" description="Helical" evidence="1">
    <location>
        <begin position="79"/>
        <end position="98"/>
    </location>
</feature>
<evidence type="ECO:0000313" key="3">
    <source>
        <dbReference type="Proteomes" id="UP000019442"/>
    </source>
</evidence>
<keyword evidence="1" id="KW-1133">Transmembrane helix</keyword>
<name>W8KKT6_9GAMM</name>
<evidence type="ECO:0000256" key="1">
    <source>
        <dbReference type="SAM" id="Phobius"/>
    </source>
</evidence>
<dbReference type="PATRIC" id="fig|1354791.3.peg.572"/>
<feature type="transmembrane region" description="Helical" evidence="1">
    <location>
        <begin position="143"/>
        <end position="161"/>
    </location>
</feature>
<evidence type="ECO:0000313" key="2">
    <source>
        <dbReference type="EMBL" id="AHK80419.1"/>
    </source>
</evidence>
<dbReference type="RefSeq" id="WP_025282982.1">
    <property type="nucleotide sequence ID" value="NZ_CP007268.1"/>
</dbReference>